<accession>A0A165Y790</accession>
<reference evidence="2 3" key="1">
    <citation type="journal article" date="2016" name="Mol. Biol. Evol.">
        <title>Comparative Genomics of Early-Diverging Mushroom-Forming Fungi Provides Insights into the Origins of Lignocellulose Decay Capabilities.</title>
        <authorList>
            <person name="Nagy L.G."/>
            <person name="Riley R."/>
            <person name="Tritt A."/>
            <person name="Adam C."/>
            <person name="Daum C."/>
            <person name="Floudas D."/>
            <person name="Sun H."/>
            <person name="Yadav J.S."/>
            <person name="Pangilinan J."/>
            <person name="Larsson K.H."/>
            <person name="Matsuura K."/>
            <person name="Barry K."/>
            <person name="Labutti K."/>
            <person name="Kuo R."/>
            <person name="Ohm R.A."/>
            <person name="Bhattacharya S.S."/>
            <person name="Shirouzu T."/>
            <person name="Yoshinaga Y."/>
            <person name="Martin F.M."/>
            <person name="Grigoriev I.V."/>
            <person name="Hibbett D.S."/>
        </authorList>
    </citation>
    <scope>NUCLEOTIDE SEQUENCE [LARGE SCALE GENOMIC DNA]</scope>
    <source>
        <strain evidence="2 3">CBS 109695</strain>
    </source>
</reference>
<name>A0A165Y790_9AGAM</name>
<keyword evidence="1" id="KW-0812">Transmembrane</keyword>
<proteinExistence type="predicted"/>
<protein>
    <submittedName>
        <fullName evidence="2">Uncharacterized protein</fullName>
    </submittedName>
</protein>
<dbReference type="Proteomes" id="UP000076532">
    <property type="component" value="Unassembled WGS sequence"/>
</dbReference>
<dbReference type="EMBL" id="KV417704">
    <property type="protein sequence ID" value="KZP09278.1"/>
    <property type="molecule type" value="Genomic_DNA"/>
</dbReference>
<sequence>MTAYCSDIDTCRTLRQIIQPAVSALIASTYLSVHQNINRRGLPWYSEAVNTVIIIIVALLVPEWIFMWALRSYIIARRTQRELEQARSEAKSEWGNPGFVGNLPLASDTGQRGYGIGVVDRNEKYTIAHAFFVNMGGLLMYDLDGNSYGPLDMGTTIRLIRGGHLLLPRLERLQGVSKTTTFGQSFAAAQLFSFLLDCSVRICQGLPLADFEIMAYAHAWIAVASFGFWWVKPQNVSCAEVVSIEVVAMANDPDSASEPPANIGRIRGFYRTFPVWQVVYAFAFGNQDSLYSIRNLASVPMFWSGDPSSIFAQPESGLRRTGSGRVRDAYLQAAYYTLPVILFFGAVHCIGWNIQTAAIQRVLWRGAAVAVAAVAVVMFISYWACIIPGFRGNWRAATHFLACVSILTTIVYIVARVVLLVISCASLGHLAPEMYISKPIPFPWSIIIQT</sequence>
<feature type="transmembrane region" description="Helical" evidence="1">
    <location>
        <begin position="399"/>
        <end position="422"/>
    </location>
</feature>
<evidence type="ECO:0000313" key="3">
    <source>
        <dbReference type="Proteomes" id="UP000076532"/>
    </source>
</evidence>
<gene>
    <name evidence="2" type="ORF">FIBSPDRAFT_900646</name>
</gene>
<organism evidence="2 3">
    <name type="scientific">Athelia psychrophila</name>
    <dbReference type="NCBI Taxonomy" id="1759441"/>
    <lineage>
        <taxon>Eukaryota</taxon>
        <taxon>Fungi</taxon>
        <taxon>Dikarya</taxon>
        <taxon>Basidiomycota</taxon>
        <taxon>Agaricomycotina</taxon>
        <taxon>Agaricomycetes</taxon>
        <taxon>Agaricomycetidae</taxon>
        <taxon>Atheliales</taxon>
        <taxon>Atheliaceae</taxon>
        <taxon>Athelia</taxon>
    </lineage>
</organism>
<dbReference type="AlphaFoldDB" id="A0A165Y790"/>
<dbReference type="PANTHER" id="PTHR35043">
    <property type="entry name" value="TRANSCRIPTION FACTOR DOMAIN-CONTAINING PROTEIN"/>
    <property type="match status" value="1"/>
</dbReference>
<keyword evidence="1" id="KW-0472">Membrane</keyword>
<dbReference type="PANTHER" id="PTHR35043:SF7">
    <property type="entry name" value="TRANSCRIPTION FACTOR DOMAIN-CONTAINING PROTEIN"/>
    <property type="match status" value="1"/>
</dbReference>
<dbReference type="STRING" id="436010.A0A165Y790"/>
<feature type="transmembrane region" description="Helical" evidence="1">
    <location>
        <begin position="48"/>
        <end position="70"/>
    </location>
</feature>
<evidence type="ECO:0000256" key="1">
    <source>
        <dbReference type="SAM" id="Phobius"/>
    </source>
</evidence>
<feature type="transmembrane region" description="Helical" evidence="1">
    <location>
        <begin position="333"/>
        <end position="354"/>
    </location>
</feature>
<keyword evidence="1" id="KW-1133">Transmembrane helix</keyword>
<keyword evidence="3" id="KW-1185">Reference proteome</keyword>
<evidence type="ECO:0000313" key="2">
    <source>
        <dbReference type="EMBL" id="KZP09278.1"/>
    </source>
</evidence>
<feature type="transmembrane region" description="Helical" evidence="1">
    <location>
        <begin position="366"/>
        <end position="387"/>
    </location>
</feature>
<dbReference type="OrthoDB" id="9451547at2759"/>